<protein>
    <submittedName>
        <fullName evidence="2">Uncharacterized protein</fullName>
    </submittedName>
</protein>
<keyword evidence="1" id="KW-1133">Transmembrane helix</keyword>
<dbReference type="AlphaFoldDB" id="A0A8H7AIE6"/>
<evidence type="ECO:0000313" key="2">
    <source>
        <dbReference type="EMBL" id="KAF7507577.1"/>
    </source>
</evidence>
<feature type="transmembrane region" description="Helical" evidence="1">
    <location>
        <begin position="25"/>
        <end position="49"/>
    </location>
</feature>
<reference evidence="2" key="1">
    <citation type="submission" date="2020-02" db="EMBL/GenBank/DDBJ databases">
        <authorList>
            <person name="Palmer J.M."/>
        </authorList>
    </citation>
    <scope>NUCLEOTIDE SEQUENCE</scope>
    <source>
        <strain evidence="2">EPUS1.4</strain>
        <tissue evidence="2">Thallus</tissue>
    </source>
</reference>
<evidence type="ECO:0000256" key="1">
    <source>
        <dbReference type="SAM" id="Phobius"/>
    </source>
</evidence>
<name>A0A8H7AIE6_9EURO</name>
<comment type="caution">
    <text evidence="2">The sequence shown here is derived from an EMBL/GenBank/DDBJ whole genome shotgun (WGS) entry which is preliminary data.</text>
</comment>
<evidence type="ECO:0000313" key="3">
    <source>
        <dbReference type="Proteomes" id="UP000606974"/>
    </source>
</evidence>
<dbReference type="Proteomes" id="UP000606974">
    <property type="component" value="Unassembled WGS sequence"/>
</dbReference>
<keyword evidence="1" id="KW-0472">Membrane</keyword>
<accession>A0A8H7AIE6</accession>
<gene>
    <name evidence="2" type="ORF">GJ744_010368</name>
</gene>
<dbReference type="EMBL" id="JAACFV010000067">
    <property type="protein sequence ID" value="KAF7507577.1"/>
    <property type="molecule type" value="Genomic_DNA"/>
</dbReference>
<proteinExistence type="predicted"/>
<keyword evidence="3" id="KW-1185">Reference proteome</keyword>
<organism evidence="2 3">
    <name type="scientific">Endocarpon pusillum</name>
    <dbReference type="NCBI Taxonomy" id="364733"/>
    <lineage>
        <taxon>Eukaryota</taxon>
        <taxon>Fungi</taxon>
        <taxon>Dikarya</taxon>
        <taxon>Ascomycota</taxon>
        <taxon>Pezizomycotina</taxon>
        <taxon>Eurotiomycetes</taxon>
        <taxon>Chaetothyriomycetidae</taxon>
        <taxon>Verrucariales</taxon>
        <taxon>Verrucariaceae</taxon>
        <taxon>Endocarpon</taxon>
    </lineage>
</organism>
<sequence>MATSSSHCLTHRLLSRNFCTKSLRFACYLLVNLSCNFAVPYVIVTQLLVKNITCMSTALQQVLWATASSHMTPLYLLLPNSFQSFVEGTYLYGSIKDHFIAQLSAVSCCGPHWCHPNSVISGCSEFHRMIIRKRG</sequence>
<keyword evidence="1" id="KW-0812">Transmembrane</keyword>